<gene>
    <name evidence="3" type="ORF">F0U60_14995</name>
</gene>
<dbReference type="PANTHER" id="PTHR35372">
    <property type="entry name" value="ATP BINDING PROTEIN-RELATED"/>
    <property type="match status" value="1"/>
</dbReference>
<protein>
    <submittedName>
        <fullName evidence="3">Bifunctional DNA primase/polymerase</fullName>
    </submittedName>
</protein>
<dbReference type="Pfam" id="PF09250">
    <property type="entry name" value="Prim-Pol"/>
    <property type="match status" value="1"/>
</dbReference>
<dbReference type="InterPro" id="IPR015330">
    <property type="entry name" value="DNA_primase/pol_bifunc_N"/>
</dbReference>
<name>A0ABY9WNB0_9BACT</name>
<dbReference type="CDD" id="cd04859">
    <property type="entry name" value="Prim_Pol"/>
    <property type="match status" value="1"/>
</dbReference>
<dbReference type="InterPro" id="IPR051620">
    <property type="entry name" value="ORF904-like_C"/>
</dbReference>
<evidence type="ECO:0000313" key="4">
    <source>
        <dbReference type="Proteomes" id="UP001611383"/>
    </source>
</evidence>
<accession>A0ABY9WNB0</accession>
<evidence type="ECO:0000259" key="2">
    <source>
        <dbReference type="SMART" id="SM00943"/>
    </source>
</evidence>
<organism evidence="3 4">
    <name type="scientific">Archangium minus</name>
    <dbReference type="NCBI Taxonomy" id="83450"/>
    <lineage>
        <taxon>Bacteria</taxon>
        <taxon>Pseudomonadati</taxon>
        <taxon>Myxococcota</taxon>
        <taxon>Myxococcia</taxon>
        <taxon>Myxococcales</taxon>
        <taxon>Cystobacterineae</taxon>
        <taxon>Archangiaceae</taxon>
        <taxon>Archangium</taxon>
    </lineage>
</organism>
<dbReference type="SMART" id="SM00943">
    <property type="entry name" value="Prim-Pol"/>
    <property type="match status" value="1"/>
</dbReference>
<dbReference type="SUPFAM" id="SSF56747">
    <property type="entry name" value="Prim-pol domain"/>
    <property type="match status" value="1"/>
</dbReference>
<sequence>MEQRPLALAIPGQRMQHQSTANPDANATAISKLGRVAVIYASKLGWRVVPLHFVQSGGACSCPKGDDCRSAGKHPRLKDWTTEATTDPEQIAAWWRIWPDANVGVVTGSQSGVFVLDVDPRSGGRESLAALEAEHGPLPLTALQATPSGGFHYVFKAVPGLTNSAGKLGPGLDIRAEGGQFVVAPSQTTAGRYRWVRPPWETPPADAPVWLLERLRRMAPAQAPDADLRRGYFPPASPEVLEQAREALAQHGPAIVGQGGDTHTFMAAAILTHDFALTDDEAWPLLFEWNETCVPPWDETDLRAKLRGGGKYGKAEYGCRRKPAINLVAGKLSEIATQAELALVGAGVPVFSRGGALVRPVVEEVDAAHGRRTKVARLAKLDATYTCDLLSRHVCFQRFNAKSGEWLTADPPQVVAQTILSRVGEWRFHPLAGVITTQTMRPDGTILDQPGFDPATRLVLMAPPPMPAIPNAPTRRDAEQALRLLSALLEEFPFVDDACRSVALSGLITPVVRGAFSVAPGHAASASTPGTGKSFLWDTSAAICTGQPMPVMAAGRTEEESEKRLGAAVIAGQPVVALDNVNGGIGGDAFCQVIERPVVDVRILGRSELARVESRATVFVTGNNLQILGDATRRVLLVRLDANMERPELRQFKSNPVATVLADRGRYVAAALTVVRAFVAAGSPGRAPRLASFEGWSDTVRSSLIWLGCADPVATMEAARAEDPLMALLRAALGSWASHFGTGRATARTAADVLRIAEGFDAADTFPALKEAVLAVASNRGRPDARTFGKWLSRHKGRIVAGFRLEGEADAHGHAARWWVERHGTAVDAVSAVDSERRL</sequence>
<dbReference type="PANTHER" id="PTHR35372:SF2">
    <property type="entry name" value="SF3 HELICASE DOMAIN-CONTAINING PROTEIN"/>
    <property type="match status" value="1"/>
</dbReference>
<evidence type="ECO:0000313" key="3">
    <source>
        <dbReference type="EMBL" id="WNG45269.1"/>
    </source>
</evidence>
<dbReference type="Proteomes" id="UP001611383">
    <property type="component" value="Chromosome"/>
</dbReference>
<proteinExistence type="predicted"/>
<keyword evidence="1" id="KW-0378">Hydrolase</keyword>
<keyword evidence="4" id="KW-1185">Reference proteome</keyword>
<evidence type="ECO:0000256" key="1">
    <source>
        <dbReference type="ARBA" id="ARBA00022801"/>
    </source>
</evidence>
<dbReference type="EMBL" id="CP043494">
    <property type="protein sequence ID" value="WNG45269.1"/>
    <property type="molecule type" value="Genomic_DNA"/>
</dbReference>
<reference evidence="3 4" key="1">
    <citation type="submission" date="2019-08" db="EMBL/GenBank/DDBJ databases">
        <title>Archangium and Cystobacter genomes.</title>
        <authorList>
            <person name="Chen I.-C.K."/>
            <person name="Wielgoss S."/>
        </authorList>
    </citation>
    <scope>NUCLEOTIDE SEQUENCE [LARGE SCALE GENOMIC DNA]</scope>
    <source>
        <strain evidence="3 4">Cbm 6</strain>
    </source>
</reference>
<feature type="domain" description="DNA primase/polymerase bifunctional N-terminal" evidence="2">
    <location>
        <begin position="37"/>
        <end position="211"/>
    </location>
</feature>